<accession>A0A1D3K063</accession>
<protein>
    <submittedName>
        <fullName evidence="2">Uncharacterized protein</fullName>
    </submittedName>
</protein>
<reference evidence="3" key="1">
    <citation type="submission" date="2016-07" db="EMBL/GenBank/DDBJ databases">
        <authorList>
            <person name="Florea S."/>
            <person name="Webb J.S."/>
            <person name="Jaromczyk J."/>
            <person name="Schardl C.L."/>
        </authorList>
    </citation>
    <scope>NUCLEOTIDE SEQUENCE [LARGE SCALE GENOMIC DNA]</scope>
    <source>
        <strain evidence="3">1YdBTEX2</strain>
    </source>
</reference>
<dbReference type="RefSeq" id="WP_026140041.1">
    <property type="nucleotide sequence ID" value="NZ_AOUH01000019.1"/>
</dbReference>
<evidence type="ECO:0000313" key="3">
    <source>
        <dbReference type="Proteomes" id="UP000245431"/>
    </source>
</evidence>
<feature type="compositionally biased region" description="Polar residues" evidence="1">
    <location>
        <begin position="1"/>
        <end position="20"/>
    </location>
</feature>
<gene>
    <name evidence="2" type="ORF">PVE_R1G3828</name>
</gene>
<proteinExistence type="predicted"/>
<name>A0A1D3K063_PSEVE</name>
<dbReference type="EMBL" id="LT599583">
    <property type="protein sequence ID" value="SBW81710.1"/>
    <property type="molecule type" value="Genomic_DNA"/>
</dbReference>
<evidence type="ECO:0000313" key="2">
    <source>
        <dbReference type="EMBL" id="SBW81710.1"/>
    </source>
</evidence>
<evidence type="ECO:0000256" key="1">
    <source>
        <dbReference type="SAM" id="MobiDB-lite"/>
    </source>
</evidence>
<dbReference type="Proteomes" id="UP000245431">
    <property type="component" value="Chromosome PVE_r1"/>
</dbReference>
<feature type="region of interest" description="Disordered" evidence="1">
    <location>
        <begin position="1"/>
        <end position="22"/>
    </location>
</feature>
<organism evidence="2 3">
    <name type="scientific">Pseudomonas veronii 1YdBTEX2</name>
    <dbReference type="NCBI Taxonomy" id="1295141"/>
    <lineage>
        <taxon>Bacteria</taxon>
        <taxon>Pseudomonadati</taxon>
        <taxon>Pseudomonadota</taxon>
        <taxon>Gammaproteobacteria</taxon>
        <taxon>Pseudomonadales</taxon>
        <taxon>Pseudomonadaceae</taxon>
        <taxon>Pseudomonas</taxon>
    </lineage>
</organism>
<dbReference type="AlphaFoldDB" id="A0A1D3K063"/>
<sequence>MTTVTSSSGATPSSQNNSASAFDAKLDIAKSSRILADYMKEKGKGAISGNELSSLANASSKEVPAEVSAAADYMTRHSDVFTAIETHDVDGADSYSGAWNFEWAADGGLKGTATEALANMSEVFDSAIAKSAQITELSTIAKTELDSSKQRPQN</sequence>